<proteinExistence type="predicted"/>
<keyword evidence="3" id="KW-0808">Transferase</keyword>
<dbReference type="EMBL" id="BQNB010014093">
    <property type="protein sequence ID" value="GJT23918.1"/>
    <property type="molecule type" value="Genomic_DNA"/>
</dbReference>
<evidence type="ECO:0000256" key="5">
    <source>
        <dbReference type="ARBA" id="ARBA00022771"/>
    </source>
</evidence>
<dbReference type="Gene3D" id="3.30.40.10">
    <property type="entry name" value="Zinc/RING finger domain, C3HC4 (zinc finger)"/>
    <property type="match status" value="1"/>
</dbReference>
<reference evidence="10" key="1">
    <citation type="journal article" date="2022" name="Int. J. Mol. Sci.">
        <title>Draft Genome of Tanacetum Coccineum: Genomic Comparison of Closely Related Tanacetum-Family Plants.</title>
        <authorList>
            <person name="Yamashiro T."/>
            <person name="Shiraishi A."/>
            <person name="Nakayama K."/>
            <person name="Satake H."/>
        </authorList>
    </citation>
    <scope>NUCLEOTIDE SEQUENCE</scope>
</reference>
<evidence type="ECO:0000256" key="1">
    <source>
        <dbReference type="ARBA" id="ARBA00000900"/>
    </source>
</evidence>
<evidence type="ECO:0000313" key="11">
    <source>
        <dbReference type="Proteomes" id="UP001151760"/>
    </source>
</evidence>
<accession>A0ABQ5CBD1</accession>
<evidence type="ECO:0000313" key="10">
    <source>
        <dbReference type="EMBL" id="GJT23918.1"/>
    </source>
</evidence>
<keyword evidence="6" id="KW-0833">Ubl conjugation pathway</keyword>
<dbReference type="Pfam" id="PF13639">
    <property type="entry name" value="zf-RING_2"/>
    <property type="match status" value="1"/>
</dbReference>
<comment type="caution">
    <text evidence="10">The sequence shown here is derived from an EMBL/GenBank/DDBJ whole genome shotgun (WGS) entry which is preliminary data.</text>
</comment>
<dbReference type="PANTHER" id="PTHR22937:SF65">
    <property type="entry name" value="E3 UBIQUITIN-PROTEIN LIGASE ARK2C"/>
    <property type="match status" value="1"/>
</dbReference>
<evidence type="ECO:0000259" key="9">
    <source>
        <dbReference type="PROSITE" id="PS50089"/>
    </source>
</evidence>
<dbReference type="InterPro" id="IPR013083">
    <property type="entry name" value="Znf_RING/FYVE/PHD"/>
</dbReference>
<evidence type="ECO:0000256" key="4">
    <source>
        <dbReference type="ARBA" id="ARBA00022723"/>
    </source>
</evidence>
<keyword evidence="7" id="KW-0862">Zinc</keyword>
<dbReference type="InterPro" id="IPR045191">
    <property type="entry name" value="MBR1/2-like"/>
</dbReference>
<evidence type="ECO:0000256" key="2">
    <source>
        <dbReference type="ARBA" id="ARBA00012483"/>
    </source>
</evidence>
<feature type="domain" description="RING-type" evidence="9">
    <location>
        <begin position="72"/>
        <end position="116"/>
    </location>
</feature>
<dbReference type="InterPro" id="IPR001841">
    <property type="entry name" value="Znf_RING"/>
</dbReference>
<dbReference type="PROSITE" id="PS50089">
    <property type="entry name" value="ZF_RING_2"/>
    <property type="match status" value="1"/>
</dbReference>
<organism evidence="10 11">
    <name type="scientific">Tanacetum coccineum</name>
    <dbReference type="NCBI Taxonomy" id="301880"/>
    <lineage>
        <taxon>Eukaryota</taxon>
        <taxon>Viridiplantae</taxon>
        <taxon>Streptophyta</taxon>
        <taxon>Embryophyta</taxon>
        <taxon>Tracheophyta</taxon>
        <taxon>Spermatophyta</taxon>
        <taxon>Magnoliopsida</taxon>
        <taxon>eudicotyledons</taxon>
        <taxon>Gunneridae</taxon>
        <taxon>Pentapetalae</taxon>
        <taxon>asterids</taxon>
        <taxon>campanulids</taxon>
        <taxon>Asterales</taxon>
        <taxon>Asteraceae</taxon>
        <taxon>Asteroideae</taxon>
        <taxon>Anthemideae</taxon>
        <taxon>Anthemidinae</taxon>
        <taxon>Tanacetum</taxon>
    </lineage>
</organism>
<protein>
    <recommendedName>
        <fullName evidence="2">RING-type E3 ubiquitin transferase</fullName>
        <ecNumber evidence="2">2.3.2.27</ecNumber>
    </recommendedName>
</protein>
<keyword evidence="11" id="KW-1185">Reference proteome</keyword>
<dbReference type="Proteomes" id="UP001151760">
    <property type="component" value="Unassembled WGS sequence"/>
</dbReference>
<evidence type="ECO:0000256" key="6">
    <source>
        <dbReference type="ARBA" id="ARBA00022786"/>
    </source>
</evidence>
<sequence length="127" mass="14411">MSRAIEDLQPYSVTIDRYKGIEARLEGLIRARHKAGLETNSGLQQSKTDLVDMLRLLQRISASEKQKTDKSCVICMEEYDVNDTTRATRALACRHVYHAECINSWLLCKKVCPLCRAPASIVSINRQ</sequence>
<gene>
    <name evidence="10" type="ORF">Tco_0893855</name>
</gene>
<evidence type="ECO:0000256" key="3">
    <source>
        <dbReference type="ARBA" id="ARBA00022679"/>
    </source>
</evidence>
<keyword evidence="4" id="KW-0479">Metal-binding</keyword>
<evidence type="ECO:0000256" key="7">
    <source>
        <dbReference type="ARBA" id="ARBA00022833"/>
    </source>
</evidence>
<keyword evidence="5 8" id="KW-0863">Zinc-finger</keyword>
<comment type="catalytic activity">
    <reaction evidence="1">
        <text>S-ubiquitinyl-[E2 ubiquitin-conjugating enzyme]-L-cysteine + [acceptor protein]-L-lysine = [E2 ubiquitin-conjugating enzyme]-L-cysteine + N(6)-ubiquitinyl-[acceptor protein]-L-lysine.</text>
        <dbReference type="EC" id="2.3.2.27"/>
    </reaction>
</comment>
<evidence type="ECO:0000256" key="8">
    <source>
        <dbReference type="PROSITE-ProRule" id="PRU00175"/>
    </source>
</evidence>
<dbReference type="EC" id="2.3.2.27" evidence="2"/>
<dbReference type="SUPFAM" id="SSF57850">
    <property type="entry name" value="RING/U-box"/>
    <property type="match status" value="1"/>
</dbReference>
<reference evidence="10" key="2">
    <citation type="submission" date="2022-01" db="EMBL/GenBank/DDBJ databases">
        <authorList>
            <person name="Yamashiro T."/>
            <person name="Shiraishi A."/>
            <person name="Satake H."/>
            <person name="Nakayama K."/>
        </authorList>
    </citation>
    <scope>NUCLEOTIDE SEQUENCE</scope>
</reference>
<dbReference type="SMART" id="SM00184">
    <property type="entry name" value="RING"/>
    <property type="match status" value="1"/>
</dbReference>
<name>A0ABQ5CBD1_9ASTR</name>
<dbReference type="PANTHER" id="PTHR22937">
    <property type="entry name" value="E3 UBIQUITIN-PROTEIN LIGASE RNF165"/>
    <property type="match status" value="1"/>
</dbReference>